<protein>
    <recommendedName>
        <fullName evidence="3">Prolyl 4-hydroxylase alpha subunit Fe(2+) 2OG dioxygenase domain-containing protein</fullName>
    </recommendedName>
</protein>
<dbReference type="EMBL" id="ML179636">
    <property type="protein sequence ID" value="THU83881.1"/>
    <property type="molecule type" value="Genomic_DNA"/>
</dbReference>
<organism evidence="1 2">
    <name type="scientific">Dendrothele bispora (strain CBS 962.96)</name>
    <dbReference type="NCBI Taxonomy" id="1314807"/>
    <lineage>
        <taxon>Eukaryota</taxon>
        <taxon>Fungi</taxon>
        <taxon>Dikarya</taxon>
        <taxon>Basidiomycota</taxon>
        <taxon>Agaricomycotina</taxon>
        <taxon>Agaricomycetes</taxon>
        <taxon>Agaricomycetidae</taxon>
        <taxon>Agaricales</taxon>
        <taxon>Agaricales incertae sedis</taxon>
        <taxon>Dendrothele</taxon>
    </lineage>
</organism>
<keyword evidence="2" id="KW-1185">Reference proteome</keyword>
<evidence type="ECO:0008006" key="3">
    <source>
        <dbReference type="Google" id="ProtNLM"/>
    </source>
</evidence>
<dbReference type="AlphaFoldDB" id="A0A4S8L612"/>
<dbReference type="Proteomes" id="UP000297245">
    <property type="component" value="Unassembled WGS sequence"/>
</dbReference>
<reference evidence="1 2" key="1">
    <citation type="journal article" date="2019" name="Nat. Ecol. Evol.">
        <title>Megaphylogeny resolves global patterns of mushroom evolution.</title>
        <authorList>
            <person name="Varga T."/>
            <person name="Krizsan K."/>
            <person name="Foldi C."/>
            <person name="Dima B."/>
            <person name="Sanchez-Garcia M."/>
            <person name="Sanchez-Ramirez S."/>
            <person name="Szollosi G.J."/>
            <person name="Szarkandi J.G."/>
            <person name="Papp V."/>
            <person name="Albert L."/>
            <person name="Andreopoulos W."/>
            <person name="Angelini C."/>
            <person name="Antonin V."/>
            <person name="Barry K.W."/>
            <person name="Bougher N.L."/>
            <person name="Buchanan P."/>
            <person name="Buyck B."/>
            <person name="Bense V."/>
            <person name="Catcheside P."/>
            <person name="Chovatia M."/>
            <person name="Cooper J."/>
            <person name="Damon W."/>
            <person name="Desjardin D."/>
            <person name="Finy P."/>
            <person name="Geml J."/>
            <person name="Haridas S."/>
            <person name="Hughes K."/>
            <person name="Justo A."/>
            <person name="Karasinski D."/>
            <person name="Kautmanova I."/>
            <person name="Kiss B."/>
            <person name="Kocsube S."/>
            <person name="Kotiranta H."/>
            <person name="LaButti K.M."/>
            <person name="Lechner B.E."/>
            <person name="Liimatainen K."/>
            <person name="Lipzen A."/>
            <person name="Lukacs Z."/>
            <person name="Mihaltcheva S."/>
            <person name="Morgado L.N."/>
            <person name="Niskanen T."/>
            <person name="Noordeloos M.E."/>
            <person name="Ohm R.A."/>
            <person name="Ortiz-Santana B."/>
            <person name="Ovrebo C."/>
            <person name="Racz N."/>
            <person name="Riley R."/>
            <person name="Savchenko A."/>
            <person name="Shiryaev A."/>
            <person name="Soop K."/>
            <person name="Spirin V."/>
            <person name="Szebenyi C."/>
            <person name="Tomsovsky M."/>
            <person name="Tulloss R.E."/>
            <person name="Uehling J."/>
            <person name="Grigoriev I.V."/>
            <person name="Vagvolgyi C."/>
            <person name="Papp T."/>
            <person name="Martin F.M."/>
            <person name="Miettinen O."/>
            <person name="Hibbett D.S."/>
            <person name="Nagy L.G."/>
        </authorList>
    </citation>
    <scope>NUCLEOTIDE SEQUENCE [LARGE SCALE GENOMIC DNA]</scope>
    <source>
        <strain evidence="1 2">CBS 962.96</strain>
    </source>
</reference>
<dbReference type="OrthoDB" id="3025143at2759"/>
<accession>A0A4S8L612</accession>
<gene>
    <name evidence="1" type="ORF">K435DRAFT_688714</name>
</gene>
<sequence length="286" mass="32310">MLTAVLCRESVPIVDSQERIIALLAGNPVNDSSWPAIIEEAARELEDAREQLIVDKEAQEHRRGKYVVASVGNSIGGGQKPMPFKQHPTNDPVIQCLLSSKLFERLAGWASSAFATWAPKLHTYYKETMSKLCAHDPGIRFNWATSIFAAATFNFGPQTITYVHQDYFNYVFGWCAITALGNFDYRQGGHLILWDLHLVIQFPPGSTILIPSAYLRHSNTSIGPNERRYSFTQYTAGGIFRYVEDGMRTRESMSKAERKHREVEVRTRVPEGMNMYSTLKELQGSL</sequence>
<proteinExistence type="predicted"/>
<evidence type="ECO:0000313" key="2">
    <source>
        <dbReference type="Proteomes" id="UP000297245"/>
    </source>
</evidence>
<evidence type="ECO:0000313" key="1">
    <source>
        <dbReference type="EMBL" id="THU83881.1"/>
    </source>
</evidence>
<name>A0A4S8L612_DENBC</name>
<dbReference type="Gene3D" id="3.60.130.30">
    <property type="match status" value="1"/>
</dbReference>